<dbReference type="RefSeq" id="WP_344348239.1">
    <property type="nucleotide sequence ID" value="NZ_BAAASM010000014.1"/>
</dbReference>
<name>A0ABW0WA75_STRNO</name>
<accession>A0ABW0WA75</accession>
<dbReference type="PANTHER" id="PTHR42743:SF2">
    <property type="entry name" value="AMINODEOXYCHORISMATE LYASE"/>
    <property type="match status" value="1"/>
</dbReference>
<keyword evidence="2" id="KW-0808">Transferase</keyword>
<dbReference type="GO" id="GO:0008483">
    <property type="term" value="F:transaminase activity"/>
    <property type="evidence" value="ECO:0007669"/>
    <property type="project" value="UniProtKB-KW"/>
</dbReference>
<dbReference type="InterPro" id="IPR043131">
    <property type="entry name" value="BCAT-like_N"/>
</dbReference>
<reference evidence="3" key="1">
    <citation type="journal article" date="2019" name="Int. J. Syst. Evol. Microbiol.">
        <title>The Global Catalogue of Microorganisms (GCM) 10K type strain sequencing project: providing services to taxonomists for standard genome sequencing and annotation.</title>
        <authorList>
            <consortium name="The Broad Institute Genomics Platform"/>
            <consortium name="The Broad Institute Genome Sequencing Center for Infectious Disease"/>
            <person name="Wu L."/>
            <person name="Ma J."/>
        </authorList>
    </citation>
    <scope>NUCLEOTIDE SEQUENCE [LARGE SCALE GENOMIC DNA]</scope>
    <source>
        <strain evidence="3">KCTC 5701</strain>
    </source>
</reference>
<dbReference type="InterPro" id="IPR001544">
    <property type="entry name" value="Aminotrans_IV"/>
</dbReference>
<protein>
    <submittedName>
        <fullName evidence="2">Aminotransferase class IV</fullName>
    </submittedName>
</protein>
<dbReference type="NCBIfam" id="NF006734">
    <property type="entry name" value="PRK09266.1"/>
    <property type="match status" value="1"/>
</dbReference>
<keyword evidence="3" id="KW-1185">Reference proteome</keyword>
<evidence type="ECO:0000256" key="1">
    <source>
        <dbReference type="ARBA" id="ARBA00009320"/>
    </source>
</evidence>
<gene>
    <name evidence="2" type="ORF">ACFP3J_06415</name>
</gene>
<organism evidence="2 3">
    <name type="scientific">Streptomyces nogalater</name>
    <dbReference type="NCBI Taxonomy" id="38314"/>
    <lineage>
        <taxon>Bacteria</taxon>
        <taxon>Bacillati</taxon>
        <taxon>Actinomycetota</taxon>
        <taxon>Actinomycetes</taxon>
        <taxon>Kitasatosporales</taxon>
        <taxon>Streptomycetaceae</taxon>
        <taxon>Streptomyces</taxon>
    </lineage>
</organism>
<dbReference type="PANTHER" id="PTHR42743">
    <property type="entry name" value="AMINO-ACID AMINOTRANSFERASE"/>
    <property type="match status" value="1"/>
</dbReference>
<dbReference type="Proteomes" id="UP001596065">
    <property type="component" value="Unassembled WGS sequence"/>
</dbReference>
<dbReference type="InterPro" id="IPR050571">
    <property type="entry name" value="Class-IV_PLP-Dep_Aminotrnsfr"/>
</dbReference>
<dbReference type="Pfam" id="PF01063">
    <property type="entry name" value="Aminotran_4"/>
    <property type="match status" value="1"/>
</dbReference>
<proteinExistence type="inferred from homology"/>
<dbReference type="EMBL" id="JBHSOE010000007">
    <property type="protein sequence ID" value="MFC5655123.1"/>
    <property type="molecule type" value="Genomic_DNA"/>
</dbReference>
<comment type="caution">
    <text evidence="2">The sequence shown here is derived from an EMBL/GenBank/DDBJ whole genome shotgun (WGS) entry which is preliminary data.</text>
</comment>
<dbReference type="Gene3D" id="3.30.470.10">
    <property type="match status" value="1"/>
</dbReference>
<evidence type="ECO:0000313" key="2">
    <source>
        <dbReference type="EMBL" id="MFC5655123.1"/>
    </source>
</evidence>
<sequence length="259" mass="27783">MTELDGNPVDPASLERLALVGYGHFTSMRVDDGRVRGLALHLRRLVRDCRTVFTAELDPELVRERVRRAVRGRAGSFVVRVTVFDPGLDLARPADNGRPGILVTTRGVGSAPPPPLRVRPVRYERDLPLVKHVGLFGALHARRRAQLAGADDALFHDAAGLVSEGPTWNVGFILDGQVVWPDAAVLPGVTMALLRDSGHDHVTAPVTVEQALAAEAAFAANTAVGARAISGIADTGLATDHPLLRELQRSYLSIEGDVL</sequence>
<comment type="similarity">
    <text evidence="1">Belongs to the class-IV pyridoxal-phosphate-dependent aminotransferase family.</text>
</comment>
<keyword evidence="2" id="KW-0032">Aminotransferase</keyword>
<dbReference type="InterPro" id="IPR043132">
    <property type="entry name" value="BCAT-like_C"/>
</dbReference>
<evidence type="ECO:0000313" key="3">
    <source>
        <dbReference type="Proteomes" id="UP001596065"/>
    </source>
</evidence>
<dbReference type="InterPro" id="IPR036038">
    <property type="entry name" value="Aminotransferase-like"/>
</dbReference>
<dbReference type="Gene3D" id="3.20.10.10">
    <property type="entry name" value="D-amino Acid Aminotransferase, subunit A, domain 2"/>
    <property type="match status" value="1"/>
</dbReference>
<dbReference type="SUPFAM" id="SSF56752">
    <property type="entry name" value="D-aminoacid aminotransferase-like PLP-dependent enzymes"/>
    <property type="match status" value="1"/>
</dbReference>